<proteinExistence type="predicted"/>
<organism evidence="2">
    <name type="scientific">marine sediment metagenome</name>
    <dbReference type="NCBI Taxonomy" id="412755"/>
    <lineage>
        <taxon>unclassified sequences</taxon>
        <taxon>metagenomes</taxon>
        <taxon>ecological metagenomes</taxon>
    </lineage>
</organism>
<evidence type="ECO:0000256" key="1">
    <source>
        <dbReference type="SAM" id="MobiDB-lite"/>
    </source>
</evidence>
<name>X0YNE2_9ZZZZ</name>
<accession>X0YNE2</accession>
<dbReference type="AlphaFoldDB" id="X0YNE2"/>
<protein>
    <submittedName>
        <fullName evidence="2">Uncharacterized protein</fullName>
    </submittedName>
</protein>
<gene>
    <name evidence="2" type="ORF">S01H1_71033</name>
</gene>
<feature type="region of interest" description="Disordered" evidence="1">
    <location>
        <begin position="1"/>
        <end position="20"/>
    </location>
</feature>
<comment type="caution">
    <text evidence="2">The sequence shown here is derived from an EMBL/GenBank/DDBJ whole genome shotgun (WGS) entry which is preliminary data.</text>
</comment>
<reference evidence="2" key="1">
    <citation type="journal article" date="2014" name="Front. Microbiol.">
        <title>High frequency of phylogenetically diverse reductive dehalogenase-homologous genes in deep subseafloor sedimentary metagenomes.</title>
        <authorList>
            <person name="Kawai M."/>
            <person name="Futagami T."/>
            <person name="Toyoda A."/>
            <person name="Takaki Y."/>
            <person name="Nishi S."/>
            <person name="Hori S."/>
            <person name="Arai W."/>
            <person name="Tsubouchi T."/>
            <person name="Morono Y."/>
            <person name="Uchiyama I."/>
            <person name="Ito T."/>
            <person name="Fujiyama A."/>
            <person name="Inagaki F."/>
            <person name="Takami H."/>
        </authorList>
    </citation>
    <scope>NUCLEOTIDE SEQUENCE</scope>
    <source>
        <strain evidence="2">Expedition CK06-06</strain>
    </source>
</reference>
<sequence>MGGSLESPNIAPIIPEPNPGSAVPWVIKQQWDSDDDTDIEYIALRILETYGLNCHRQTMAELIAYWRFEGDFADATGNGHDGTSFDTAAIVDEGQVPNSRRSFSWQPGA</sequence>
<dbReference type="EMBL" id="BARS01047271">
    <property type="protein sequence ID" value="GAG38241.1"/>
    <property type="molecule type" value="Genomic_DNA"/>
</dbReference>
<evidence type="ECO:0000313" key="2">
    <source>
        <dbReference type="EMBL" id="GAG38241.1"/>
    </source>
</evidence>